<reference evidence="1 2" key="1">
    <citation type="submission" date="2021-12" db="EMBL/GenBank/DDBJ databases">
        <title>Genome sequence of Kibdelosporangium philippinense ATCC 49844.</title>
        <authorList>
            <person name="Fedorov E.A."/>
            <person name="Omeragic M."/>
            <person name="Shalygina K.F."/>
            <person name="Maclea K.S."/>
        </authorList>
    </citation>
    <scope>NUCLEOTIDE SEQUENCE [LARGE SCALE GENOMIC DNA]</scope>
    <source>
        <strain evidence="1 2">ATCC 49844</strain>
    </source>
</reference>
<proteinExistence type="predicted"/>
<sequence length="68" mass="7843">MEQVRRFLMDLRRPGPCLQRITTRTIDLVNTAVIAGDIAARDAFDLMRHMTDVGRHLRLPNLTADLQR</sequence>
<accession>A0ABS8ZHM9</accession>
<gene>
    <name evidence="1" type="ORF">LWC34_31320</name>
</gene>
<protein>
    <submittedName>
        <fullName evidence="1">Uncharacterized protein</fullName>
    </submittedName>
</protein>
<evidence type="ECO:0000313" key="1">
    <source>
        <dbReference type="EMBL" id="MCE7007280.1"/>
    </source>
</evidence>
<dbReference type="Proteomes" id="UP001521150">
    <property type="component" value="Unassembled WGS sequence"/>
</dbReference>
<comment type="caution">
    <text evidence="1">The sequence shown here is derived from an EMBL/GenBank/DDBJ whole genome shotgun (WGS) entry which is preliminary data.</text>
</comment>
<keyword evidence="2" id="KW-1185">Reference proteome</keyword>
<dbReference type="EMBL" id="JAJVCN010000002">
    <property type="protein sequence ID" value="MCE7007280.1"/>
    <property type="molecule type" value="Genomic_DNA"/>
</dbReference>
<dbReference type="RefSeq" id="WP_233728665.1">
    <property type="nucleotide sequence ID" value="NZ_JAJVCN010000002.1"/>
</dbReference>
<evidence type="ECO:0000313" key="2">
    <source>
        <dbReference type="Proteomes" id="UP001521150"/>
    </source>
</evidence>
<name>A0ABS8ZHM9_9PSEU</name>
<organism evidence="1 2">
    <name type="scientific">Kibdelosporangium philippinense</name>
    <dbReference type="NCBI Taxonomy" id="211113"/>
    <lineage>
        <taxon>Bacteria</taxon>
        <taxon>Bacillati</taxon>
        <taxon>Actinomycetota</taxon>
        <taxon>Actinomycetes</taxon>
        <taxon>Pseudonocardiales</taxon>
        <taxon>Pseudonocardiaceae</taxon>
        <taxon>Kibdelosporangium</taxon>
    </lineage>
</organism>